<dbReference type="EMBL" id="VITV01000014">
    <property type="protein sequence ID" value="TWB67583.1"/>
    <property type="molecule type" value="Genomic_DNA"/>
</dbReference>
<name>A0A560J8S9_9PROT</name>
<sequence length="332" mass="35000">MPSARAGWPVLAALLILLTGSAGAGDPPLVLEATIPLPDVGGRIDHMAVDLAHDRLFVAELGNGTVDSIDITSRKRSSRITGLKEPQGIGYLPARDLIVVANAGDGSVRLYTATTLAQAGTVDLGEDADNVRVDATTGQVLVGYGAGGIAVIDPARPAKIADVALPAHPEGFHYDAATGRLYVNVPDRRQIDVLDRKTGQRVAAWSPPEMRSNFPMALDAAAGRVAIGYRNPARLTELSTADGAVTGSIPTCGDTDDIFFDAVRSRYYVSCGEGAVDVIDRTPEGLVHHDRIRTVSGARTSLFVPELDRLFVAARAGWFGGDATILVFRPTP</sequence>
<dbReference type="SUPFAM" id="SSF51004">
    <property type="entry name" value="C-terminal (heme d1) domain of cytochrome cd1-nitrite reductase"/>
    <property type="match status" value="1"/>
</dbReference>
<dbReference type="InterPro" id="IPR011048">
    <property type="entry name" value="Haem_d1_sf"/>
</dbReference>
<dbReference type="Gene3D" id="2.130.10.10">
    <property type="entry name" value="YVTN repeat-like/Quinoprotein amine dehydrogenase"/>
    <property type="match status" value="2"/>
</dbReference>
<organism evidence="2 3">
    <name type="scientific">Nitrospirillum amazonense</name>
    <dbReference type="NCBI Taxonomy" id="28077"/>
    <lineage>
        <taxon>Bacteria</taxon>
        <taxon>Pseudomonadati</taxon>
        <taxon>Pseudomonadota</taxon>
        <taxon>Alphaproteobacteria</taxon>
        <taxon>Rhodospirillales</taxon>
        <taxon>Azospirillaceae</taxon>
        <taxon>Nitrospirillum</taxon>
    </lineage>
</organism>
<dbReference type="InterPro" id="IPR051200">
    <property type="entry name" value="Host-pathogen_enzymatic-act"/>
</dbReference>
<dbReference type="PANTHER" id="PTHR47197">
    <property type="entry name" value="PROTEIN NIRF"/>
    <property type="match status" value="1"/>
</dbReference>
<reference evidence="2 3" key="1">
    <citation type="submission" date="2019-06" db="EMBL/GenBank/DDBJ databases">
        <title>Genomic Encyclopedia of Type Strains, Phase IV (KMG-V): Genome sequencing to study the core and pangenomes of soil and plant-associated prokaryotes.</title>
        <authorList>
            <person name="Whitman W."/>
        </authorList>
    </citation>
    <scope>NUCLEOTIDE SEQUENCE [LARGE SCALE GENOMIC DNA]</scope>
    <source>
        <strain evidence="2 3">BR 12005</strain>
    </source>
</reference>
<dbReference type="RefSeq" id="WP_211107207.1">
    <property type="nucleotide sequence ID" value="NZ_VITV01000014.1"/>
</dbReference>
<dbReference type="InterPro" id="IPR015943">
    <property type="entry name" value="WD40/YVTN_repeat-like_dom_sf"/>
</dbReference>
<evidence type="ECO:0000256" key="1">
    <source>
        <dbReference type="SAM" id="SignalP"/>
    </source>
</evidence>
<comment type="caution">
    <text evidence="2">The sequence shown here is derived from an EMBL/GenBank/DDBJ whole genome shotgun (WGS) entry which is preliminary data.</text>
</comment>
<evidence type="ECO:0000313" key="3">
    <source>
        <dbReference type="Proteomes" id="UP000320516"/>
    </source>
</evidence>
<feature type="chain" id="PRO_5021955113" description="DNA-binding beta-propeller fold protein YncE" evidence="1">
    <location>
        <begin position="25"/>
        <end position="332"/>
    </location>
</feature>
<feature type="signal peptide" evidence="1">
    <location>
        <begin position="1"/>
        <end position="24"/>
    </location>
</feature>
<dbReference type="Proteomes" id="UP000320516">
    <property type="component" value="Unassembled WGS sequence"/>
</dbReference>
<accession>A0A560J8S9</accession>
<dbReference type="AlphaFoldDB" id="A0A560J8S9"/>
<protein>
    <recommendedName>
        <fullName evidence="4">DNA-binding beta-propeller fold protein YncE</fullName>
    </recommendedName>
</protein>
<evidence type="ECO:0008006" key="4">
    <source>
        <dbReference type="Google" id="ProtNLM"/>
    </source>
</evidence>
<proteinExistence type="predicted"/>
<gene>
    <name evidence="2" type="ORF">FBZ87_11412</name>
</gene>
<keyword evidence="1" id="KW-0732">Signal</keyword>
<dbReference type="PANTHER" id="PTHR47197:SF3">
    <property type="entry name" value="DIHYDRO-HEME D1 DEHYDROGENASE"/>
    <property type="match status" value="1"/>
</dbReference>
<evidence type="ECO:0000313" key="2">
    <source>
        <dbReference type="EMBL" id="TWB67583.1"/>
    </source>
</evidence>